<dbReference type="InterPro" id="IPR050923">
    <property type="entry name" value="Cell_Proc_Reg/RNA_Proc"/>
</dbReference>
<name>A0A6J7AN35_9ZZZZ</name>
<dbReference type="AlphaFoldDB" id="A0A6J7AN35"/>
<dbReference type="Gene3D" id="2.60.200.20">
    <property type="match status" value="1"/>
</dbReference>
<feature type="domain" description="FHA" evidence="1">
    <location>
        <begin position="144"/>
        <end position="193"/>
    </location>
</feature>
<dbReference type="SUPFAM" id="SSF49879">
    <property type="entry name" value="SMAD/FHA domain"/>
    <property type="match status" value="1"/>
</dbReference>
<dbReference type="CDD" id="cd00060">
    <property type="entry name" value="FHA"/>
    <property type="match status" value="1"/>
</dbReference>
<proteinExistence type="predicted"/>
<dbReference type="InterPro" id="IPR008984">
    <property type="entry name" value="SMAD_FHA_dom_sf"/>
</dbReference>
<dbReference type="Pfam" id="PF00498">
    <property type="entry name" value="FHA"/>
    <property type="match status" value="1"/>
</dbReference>
<evidence type="ECO:0000313" key="2">
    <source>
        <dbReference type="EMBL" id="CAB4833529.1"/>
    </source>
</evidence>
<dbReference type="PROSITE" id="PS50006">
    <property type="entry name" value="FHA_DOMAIN"/>
    <property type="match status" value="1"/>
</dbReference>
<dbReference type="SMART" id="SM00240">
    <property type="entry name" value="FHA"/>
    <property type="match status" value="1"/>
</dbReference>
<organism evidence="2">
    <name type="scientific">freshwater metagenome</name>
    <dbReference type="NCBI Taxonomy" id="449393"/>
    <lineage>
        <taxon>unclassified sequences</taxon>
        <taxon>metagenomes</taxon>
        <taxon>ecological metagenomes</taxon>
    </lineage>
</organism>
<dbReference type="PANTHER" id="PTHR23308">
    <property type="entry name" value="NUCLEAR INHIBITOR OF PROTEIN PHOSPHATASE-1"/>
    <property type="match status" value="1"/>
</dbReference>
<gene>
    <name evidence="2" type="ORF">UFOPK3164_01481</name>
    <name evidence="3" type="ORF">UFOPK3427_00944</name>
    <name evidence="4" type="ORF">UFOPK4112_00141</name>
</gene>
<dbReference type="EMBL" id="CAFBPM010000001">
    <property type="protein sequence ID" value="CAB5007990.1"/>
    <property type="molecule type" value="Genomic_DNA"/>
</dbReference>
<reference evidence="2" key="1">
    <citation type="submission" date="2020-05" db="EMBL/GenBank/DDBJ databases">
        <authorList>
            <person name="Chiriac C."/>
            <person name="Salcher M."/>
            <person name="Ghai R."/>
            <person name="Kavagutti S V."/>
        </authorList>
    </citation>
    <scope>NUCLEOTIDE SEQUENCE</scope>
</reference>
<protein>
    <submittedName>
        <fullName evidence="2">Unannotated protein</fullName>
    </submittedName>
</protein>
<dbReference type="Pfam" id="PF12401">
    <property type="entry name" value="FhaA_N"/>
    <property type="match status" value="1"/>
</dbReference>
<sequence length="216" mass="23863">MGIKRFEGRIERLVEGSLTRPFRSNLQPVEIGRRLTREMDLQRRVGARGRLEAPNVFSITLAVDDVAKFAQYADALVRELAEAAREHAEIEGYSLMGPVEVDIFESSRLRAGQIEIVGEVHEGTFPCDLVLPGGRRVPVSDQPVVIGRLPECEVVLNDPNVSRRHAEVVRQGDEIVLRDLGSTNGVKVNGTRVQSTILYNGDEISIGTSRLVLEAP</sequence>
<dbReference type="InterPro" id="IPR000253">
    <property type="entry name" value="FHA_dom"/>
</dbReference>
<dbReference type="EMBL" id="CAFBLT010000001">
    <property type="protein sequence ID" value="CAB4873188.1"/>
    <property type="molecule type" value="Genomic_DNA"/>
</dbReference>
<dbReference type="EMBL" id="CAFABE010000094">
    <property type="protein sequence ID" value="CAB4833529.1"/>
    <property type="molecule type" value="Genomic_DNA"/>
</dbReference>
<evidence type="ECO:0000313" key="4">
    <source>
        <dbReference type="EMBL" id="CAB5007990.1"/>
    </source>
</evidence>
<evidence type="ECO:0000259" key="1">
    <source>
        <dbReference type="PROSITE" id="PS50006"/>
    </source>
</evidence>
<evidence type="ECO:0000313" key="3">
    <source>
        <dbReference type="EMBL" id="CAB4873188.1"/>
    </source>
</evidence>
<dbReference type="InterPro" id="IPR022128">
    <property type="entry name" value="FhaA_N"/>
</dbReference>
<dbReference type="Gene3D" id="3.30.2320.60">
    <property type="entry name" value="FhaA, phosphopeptide-binding domain (DUF3662)"/>
    <property type="match status" value="1"/>
</dbReference>
<accession>A0A6J7AN35</accession>
<dbReference type="InterPro" id="IPR042287">
    <property type="entry name" value="FhaA_N_sf"/>
</dbReference>